<dbReference type="RefSeq" id="WP_124147831.1">
    <property type="nucleotide sequence ID" value="NZ_CAWOKI010000324.1"/>
</dbReference>
<name>A0A3N6MRB9_9CYAN</name>
<feature type="compositionally biased region" description="Polar residues" evidence="1">
    <location>
        <begin position="45"/>
        <end position="64"/>
    </location>
</feature>
<dbReference type="EMBL" id="RCBY01000253">
    <property type="protein sequence ID" value="RQH27468.1"/>
    <property type="molecule type" value="Genomic_DNA"/>
</dbReference>
<dbReference type="Proteomes" id="UP000269154">
    <property type="component" value="Unassembled WGS sequence"/>
</dbReference>
<evidence type="ECO:0000313" key="2">
    <source>
        <dbReference type="EMBL" id="RQH27468.1"/>
    </source>
</evidence>
<keyword evidence="3" id="KW-1185">Reference proteome</keyword>
<comment type="caution">
    <text evidence="2">The sequence shown here is derived from an EMBL/GenBank/DDBJ whole genome shotgun (WGS) entry which is preliminary data.</text>
</comment>
<proteinExistence type="predicted"/>
<feature type="region of interest" description="Disordered" evidence="1">
    <location>
        <begin position="1"/>
        <end position="64"/>
    </location>
</feature>
<protein>
    <submittedName>
        <fullName evidence="2">Uncharacterized protein</fullName>
    </submittedName>
</protein>
<evidence type="ECO:0000256" key="1">
    <source>
        <dbReference type="SAM" id="MobiDB-lite"/>
    </source>
</evidence>
<feature type="compositionally biased region" description="Basic and acidic residues" evidence="1">
    <location>
        <begin position="10"/>
        <end position="32"/>
    </location>
</feature>
<organism evidence="2 3">
    <name type="scientific">Okeania hirsuta</name>
    <dbReference type="NCBI Taxonomy" id="1458930"/>
    <lineage>
        <taxon>Bacteria</taxon>
        <taxon>Bacillati</taxon>
        <taxon>Cyanobacteriota</taxon>
        <taxon>Cyanophyceae</taxon>
        <taxon>Oscillatoriophycideae</taxon>
        <taxon>Oscillatoriales</taxon>
        <taxon>Microcoleaceae</taxon>
        <taxon>Okeania</taxon>
    </lineage>
</organism>
<reference evidence="2 3" key="1">
    <citation type="journal article" date="2018" name="ACS Chem. Biol.">
        <title>Ketoreductase domain dysfunction expands chemodiversity: malyngamide biosynthesis in the cyanobacterium Okeania hirsuta.</title>
        <authorList>
            <person name="Moss N.A."/>
            <person name="Leao T."/>
            <person name="Rankin M."/>
            <person name="McCullough T.M."/>
            <person name="Qu P."/>
            <person name="Korobeynikov A."/>
            <person name="Smith J.L."/>
            <person name="Gerwick L."/>
            <person name="Gerwick W.H."/>
        </authorList>
    </citation>
    <scope>NUCLEOTIDE SEQUENCE [LARGE SCALE GENOMIC DNA]</scope>
    <source>
        <strain evidence="2 3">PAB10Feb10-1</strain>
    </source>
</reference>
<evidence type="ECO:0000313" key="3">
    <source>
        <dbReference type="Proteomes" id="UP000269154"/>
    </source>
</evidence>
<accession>A0A3N6MRB9</accession>
<sequence length="64" mass="7056">MVEGNGDMWRWGDGEMGRPGAEKTVSRKETEIHPLSWSIGYGEVSSPSHSTGSSEDQPLSFNWS</sequence>
<dbReference type="AlphaFoldDB" id="A0A3N6MRB9"/>
<gene>
    <name evidence="2" type="ORF">D5R40_27545</name>
</gene>